<dbReference type="PROSITE" id="PS51371">
    <property type="entry name" value="CBS"/>
    <property type="match status" value="2"/>
</dbReference>
<dbReference type="SMART" id="SM00116">
    <property type="entry name" value="CBS"/>
    <property type="match status" value="2"/>
</dbReference>
<feature type="transmembrane region" description="Helical" evidence="11">
    <location>
        <begin position="349"/>
        <end position="369"/>
    </location>
</feature>
<organism evidence="13 14">
    <name type="scientific">Candidatus Wallbacteria bacterium HGW-Wallbacteria-1</name>
    <dbReference type="NCBI Taxonomy" id="2013854"/>
    <lineage>
        <taxon>Bacteria</taxon>
        <taxon>Candidatus Walliibacteriota</taxon>
    </lineage>
</organism>
<dbReference type="PANTHER" id="PTHR43427">
    <property type="entry name" value="CHLORIDE CHANNEL PROTEIN CLC-E"/>
    <property type="match status" value="1"/>
</dbReference>
<dbReference type="GO" id="GO:0005254">
    <property type="term" value="F:chloride channel activity"/>
    <property type="evidence" value="ECO:0007669"/>
    <property type="project" value="UniProtKB-KW"/>
</dbReference>
<dbReference type="InterPro" id="IPR000644">
    <property type="entry name" value="CBS_dom"/>
</dbReference>
<proteinExistence type="predicted"/>
<gene>
    <name evidence="13" type="ORF">CVV64_15885</name>
</gene>
<reference evidence="13 14" key="1">
    <citation type="journal article" date="2017" name="ISME J.">
        <title>Potential for microbial H2 and metal transformations associated with novel bacteria and archaea in deep terrestrial subsurface sediments.</title>
        <authorList>
            <person name="Hernsdorf A.W."/>
            <person name="Amano Y."/>
            <person name="Miyakawa K."/>
            <person name="Ise K."/>
            <person name="Suzuki Y."/>
            <person name="Anantharaman K."/>
            <person name="Probst A."/>
            <person name="Burstein D."/>
            <person name="Thomas B.C."/>
            <person name="Banfield J.F."/>
        </authorList>
    </citation>
    <scope>NUCLEOTIDE SEQUENCE [LARGE SCALE GENOMIC DNA]</scope>
    <source>
        <strain evidence="13">HGW-Wallbacteria-1</strain>
    </source>
</reference>
<dbReference type="Proteomes" id="UP000233256">
    <property type="component" value="Unassembled WGS sequence"/>
</dbReference>
<evidence type="ECO:0000256" key="8">
    <source>
        <dbReference type="ARBA" id="ARBA00023214"/>
    </source>
</evidence>
<feature type="domain" description="CBS" evidence="12">
    <location>
        <begin position="467"/>
        <end position="523"/>
    </location>
</feature>
<keyword evidence="4 11" id="KW-1133">Transmembrane helix</keyword>
<dbReference type="Gene3D" id="3.10.580.10">
    <property type="entry name" value="CBS-domain"/>
    <property type="match status" value="1"/>
</dbReference>
<dbReference type="InterPro" id="IPR001807">
    <property type="entry name" value="ClC"/>
</dbReference>
<evidence type="ECO:0000256" key="1">
    <source>
        <dbReference type="ARBA" id="ARBA00004141"/>
    </source>
</evidence>
<comment type="subcellular location">
    <subcellularLocation>
        <location evidence="1">Membrane</location>
        <topology evidence="1">Multi-pass membrane protein</topology>
    </subcellularLocation>
</comment>
<feature type="transmembrane region" description="Helical" evidence="11">
    <location>
        <begin position="208"/>
        <end position="224"/>
    </location>
</feature>
<feature type="transmembrane region" description="Helical" evidence="11">
    <location>
        <begin position="77"/>
        <end position="100"/>
    </location>
</feature>
<evidence type="ECO:0000256" key="7">
    <source>
        <dbReference type="ARBA" id="ARBA00023173"/>
    </source>
</evidence>
<evidence type="ECO:0000259" key="12">
    <source>
        <dbReference type="PROSITE" id="PS51371"/>
    </source>
</evidence>
<dbReference type="SUPFAM" id="SSF81340">
    <property type="entry name" value="Clc chloride channel"/>
    <property type="match status" value="1"/>
</dbReference>
<dbReference type="AlphaFoldDB" id="A0A2N1PLA0"/>
<evidence type="ECO:0000256" key="10">
    <source>
        <dbReference type="PROSITE-ProRule" id="PRU00703"/>
    </source>
</evidence>
<dbReference type="Gene3D" id="1.10.3080.10">
    <property type="entry name" value="Clc chloride channel"/>
    <property type="match status" value="1"/>
</dbReference>
<evidence type="ECO:0000256" key="11">
    <source>
        <dbReference type="SAM" id="Phobius"/>
    </source>
</evidence>
<name>A0A2N1PLA0_9BACT</name>
<feature type="domain" description="CBS" evidence="12">
    <location>
        <begin position="532"/>
        <end position="595"/>
    </location>
</feature>
<sequence>MNRETAAVNPRTIETNLESNVQKQIRKEYVSLFVYAMIVGVAGGFCSLLFKDMIAFIQSFLIGYGGEEILPHVKALVWWKLILFPTLGGLVVGLIIYFFAREAKGHGVPEVMNAVARKGGRIRGRVVGVKAVASALTIATGGSTGREGPIVQISSALASVVGQWLNLPERQLRTLVACGAAAGIAATFNAPIAGAIFALEIIIGELRVAHFSAIVVSSFMATLISRHFLGNHPAFSLPKYKLPHLIDYPILLVMAVGIGILAWLYIKVLYSAEEFFDNWKGVPEWIKPAIGGVIMGFLLLKFPQVYGGGYDTITHILANELPAVLVGGLVFLKLIATSITLGSGGSGGVFAPALFIGAAAGCAFANLCNHFMPGIVDSAPLYSVAAMAAFVGAATHAPIQAILIIFEMTSDYGAMLPLMICTVTATMVAIGLNRESIYTMKLKLMGINIFAGPHEETLSREKVADYMEQGIETLPADTTVNQLKQMMKTSRFFYYPVLRPNGTLRGIVTLTQIHALLLEENPAPTDKVLDHIVPREIFTIVPNAPLERAINVMDMKDIDSLVVVAADESENAGKPLGIIRRLNIISALREIHMKESIQNK</sequence>
<keyword evidence="2" id="KW-0813">Transport</keyword>
<dbReference type="SUPFAM" id="SSF54631">
    <property type="entry name" value="CBS-domain pair"/>
    <property type="match status" value="1"/>
</dbReference>
<evidence type="ECO:0000256" key="9">
    <source>
        <dbReference type="ARBA" id="ARBA00023303"/>
    </source>
</evidence>
<dbReference type="PRINTS" id="PR00762">
    <property type="entry name" value="CLCHANNEL"/>
</dbReference>
<dbReference type="Pfam" id="PF00571">
    <property type="entry name" value="CBS"/>
    <property type="match status" value="2"/>
</dbReference>
<keyword evidence="10" id="KW-0129">CBS domain</keyword>
<keyword evidence="6 11" id="KW-0472">Membrane</keyword>
<dbReference type="Pfam" id="PF00654">
    <property type="entry name" value="Voltage_CLC"/>
    <property type="match status" value="1"/>
</dbReference>
<evidence type="ECO:0000256" key="2">
    <source>
        <dbReference type="ARBA" id="ARBA00022448"/>
    </source>
</evidence>
<feature type="transmembrane region" description="Helical" evidence="11">
    <location>
        <begin position="245"/>
        <end position="265"/>
    </location>
</feature>
<comment type="caution">
    <text evidence="13">The sequence shown here is derived from an EMBL/GenBank/DDBJ whole genome shotgun (WGS) entry which is preliminary data.</text>
</comment>
<accession>A0A2N1PLA0</accession>
<feature type="transmembrane region" description="Helical" evidence="11">
    <location>
        <begin position="175"/>
        <end position="202"/>
    </location>
</feature>
<keyword evidence="7" id="KW-0869">Chloride channel</keyword>
<evidence type="ECO:0000256" key="5">
    <source>
        <dbReference type="ARBA" id="ARBA00023065"/>
    </source>
</evidence>
<dbReference type="PANTHER" id="PTHR43427:SF6">
    <property type="entry name" value="CHLORIDE CHANNEL PROTEIN CLC-E"/>
    <property type="match status" value="1"/>
</dbReference>
<evidence type="ECO:0000256" key="4">
    <source>
        <dbReference type="ARBA" id="ARBA00022989"/>
    </source>
</evidence>
<keyword evidence="3 11" id="KW-0812">Transmembrane</keyword>
<dbReference type="InterPro" id="IPR014743">
    <property type="entry name" value="Cl-channel_core"/>
</dbReference>
<dbReference type="InterPro" id="IPR046342">
    <property type="entry name" value="CBS_dom_sf"/>
</dbReference>
<dbReference type="CDD" id="cd00400">
    <property type="entry name" value="Voltage_gated_ClC"/>
    <property type="match status" value="1"/>
</dbReference>
<feature type="transmembrane region" description="Helical" evidence="11">
    <location>
        <begin position="412"/>
        <end position="432"/>
    </location>
</feature>
<evidence type="ECO:0000313" key="13">
    <source>
        <dbReference type="EMBL" id="PKK89105.1"/>
    </source>
</evidence>
<dbReference type="InterPro" id="IPR050368">
    <property type="entry name" value="ClC-type_chloride_channel"/>
</dbReference>
<evidence type="ECO:0000313" key="14">
    <source>
        <dbReference type="Proteomes" id="UP000233256"/>
    </source>
</evidence>
<keyword evidence="5" id="KW-0406">Ion transport</keyword>
<keyword evidence="8" id="KW-0868">Chloride</keyword>
<dbReference type="CDD" id="cd02205">
    <property type="entry name" value="CBS_pair_SF"/>
    <property type="match status" value="1"/>
</dbReference>
<evidence type="ECO:0000256" key="3">
    <source>
        <dbReference type="ARBA" id="ARBA00022692"/>
    </source>
</evidence>
<dbReference type="GO" id="GO:0034707">
    <property type="term" value="C:chloride channel complex"/>
    <property type="evidence" value="ECO:0007669"/>
    <property type="project" value="UniProtKB-KW"/>
</dbReference>
<evidence type="ECO:0000256" key="6">
    <source>
        <dbReference type="ARBA" id="ARBA00023136"/>
    </source>
</evidence>
<protein>
    <submittedName>
        <fullName evidence="13">Chloride channel protein</fullName>
    </submittedName>
</protein>
<dbReference type="EMBL" id="PGXC01000025">
    <property type="protein sequence ID" value="PKK89105.1"/>
    <property type="molecule type" value="Genomic_DNA"/>
</dbReference>
<feature type="transmembrane region" description="Helical" evidence="11">
    <location>
        <begin position="285"/>
        <end position="302"/>
    </location>
</feature>
<keyword evidence="9" id="KW-0407">Ion channel</keyword>
<feature type="transmembrane region" description="Helical" evidence="11">
    <location>
        <begin position="32"/>
        <end position="57"/>
    </location>
</feature>
<feature type="transmembrane region" description="Helical" evidence="11">
    <location>
        <begin position="381"/>
        <end position="406"/>
    </location>
</feature>
<feature type="transmembrane region" description="Helical" evidence="11">
    <location>
        <begin position="323"/>
        <end position="343"/>
    </location>
</feature>